<protein>
    <recommendedName>
        <fullName evidence="2">Clr5 domain-containing protein</fullName>
    </recommendedName>
</protein>
<sequence>MAKPNLADRSDNISRALRSEAMWASFSPAIKELYLEENLPGWLLEDIMRTLYDFRASPRVYQERFPKKDNENNGIQPIRGRTRQKFKDQMVPKLQVMCARPFRFKTPLRPQPAPLRYRPQEKIMYSIHHFLDSMFVFRGKHTWSTNHVGFLSPAGEAPQLSAWHLIESYCDSASTSIRCNQLSQARDTLYGIMHLFDLLARLLDPLFLGKIWRLALVLHGLDRRAPLLKATSTILGRLKATIYTAHGLDSPISIIVSCLLDVDEADFTPTMRLGFHETLVILDRKINDENITMLQMWSTYARYFSTYHSKIIKRKPSHPRPQNSPRSQVKARKRKQSQTPPQERLKDYIYKDLLLHKFDRVWHKCYNEQYLPVNQWRGSDVCVLISQHYAYAAFWLCDAPYIAIQRAKDVIEDTKPSLNNHPVWSVKAMAFSVASKIIATYHQHRGEVDQSEEVLDDAIKTLSHGDNLCLSKAMSICLTLVSWRREREDLPGSQEAEMRLLAIQDSIQGLRKCPDCRPSLKYQGCFEENRANCRNCNKPASKKKRKVCQNCKSAGSSRRRVIRLKTELWTSHGLAPTAVSGSQESHENLPLRKDNLTSDQFSITGLPISLTVNDILRAIRNTGRVFSS</sequence>
<name>A0A0B7KL51_BIOOC</name>
<dbReference type="InterPro" id="IPR025676">
    <property type="entry name" value="Clr5_dom"/>
</dbReference>
<gene>
    <name evidence="3" type="ORF">BN869_000011484_1</name>
</gene>
<feature type="region of interest" description="Disordered" evidence="1">
    <location>
        <begin position="314"/>
        <end position="341"/>
    </location>
</feature>
<accession>A0A0B7KL51</accession>
<dbReference type="AlphaFoldDB" id="A0A0B7KL51"/>
<proteinExistence type="predicted"/>
<evidence type="ECO:0000259" key="2">
    <source>
        <dbReference type="Pfam" id="PF14420"/>
    </source>
</evidence>
<dbReference type="EMBL" id="CDPU01000052">
    <property type="protein sequence ID" value="CEO55426.1"/>
    <property type="molecule type" value="Genomic_DNA"/>
</dbReference>
<evidence type="ECO:0000313" key="3">
    <source>
        <dbReference type="EMBL" id="CEO55426.1"/>
    </source>
</evidence>
<reference evidence="3" key="1">
    <citation type="submission" date="2015-01" db="EMBL/GenBank/DDBJ databases">
        <authorList>
            <person name="Durling Mikael"/>
        </authorList>
    </citation>
    <scope>NUCLEOTIDE SEQUENCE</scope>
</reference>
<evidence type="ECO:0000256" key="1">
    <source>
        <dbReference type="SAM" id="MobiDB-lite"/>
    </source>
</evidence>
<feature type="domain" description="Clr5" evidence="2">
    <location>
        <begin position="20"/>
        <end position="65"/>
    </location>
</feature>
<organism evidence="3">
    <name type="scientific">Bionectria ochroleuca</name>
    <name type="common">Gliocladium roseum</name>
    <dbReference type="NCBI Taxonomy" id="29856"/>
    <lineage>
        <taxon>Eukaryota</taxon>
        <taxon>Fungi</taxon>
        <taxon>Dikarya</taxon>
        <taxon>Ascomycota</taxon>
        <taxon>Pezizomycotina</taxon>
        <taxon>Sordariomycetes</taxon>
        <taxon>Hypocreomycetidae</taxon>
        <taxon>Hypocreales</taxon>
        <taxon>Bionectriaceae</taxon>
        <taxon>Clonostachys</taxon>
    </lineage>
</organism>
<dbReference type="Pfam" id="PF14420">
    <property type="entry name" value="Clr5"/>
    <property type="match status" value="1"/>
</dbReference>